<dbReference type="AlphaFoldDB" id="A0A6P8B938"/>
<dbReference type="KEGG" id="pgri:PgNI_04370"/>
<feature type="non-terminal residue" evidence="2">
    <location>
        <position position="1"/>
    </location>
</feature>
<reference evidence="2" key="2">
    <citation type="submission" date="2019-10" db="EMBL/GenBank/DDBJ databases">
        <authorList>
            <consortium name="NCBI Genome Project"/>
        </authorList>
    </citation>
    <scope>NUCLEOTIDE SEQUENCE</scope>
    <source>
        <strain evidence="2">NI907</strain>
    </source>
</reference>
<name>A0A6P8B938_PYRGI</name>
<protein>
    <submittedName>
        <fullName evidence="2">Uncharacterized protein</fullName>
    </submittedName>
</protein>
<reference evidence="2" key="1">
    <citation type="journal article" date="2019" name="Mol. Biol. Evol.">
        <title>Blast fungal genomes show frequent chromosomal changes, gene gains and losses, and effector gene turnover.</title>
        <authorList>
            <person name="Gomez Luciano L.B."/>
            <person name="Jason Tsai I."/>
            <person name="Chuma I."/>
            <person name="Tosa Y."/>
            <person name="Chen Y.H."/>
            <person name="Li J.Y."/>
            <person name="Li M.Y."/>
            <person name="Jade Lu M.Y."/>
            <person name="Nakayashiki H."/>
            <person name="Li W.H."/>
        </authorList>
    </citation>
    <scope>NUCLEOTIDE SEQUENCE</scope>
    <source>
        <strain evidence="2">NI907</strain>
    </source>
</reference>
<dbReference type="GeneID" id="41959327"/>
<keyword evidence="1" id="KW-1185">Reference proteome</keyword>
<dbReference type="Proteomes" id="UP000515153">
    <property type="component" value="Unplaced"/>
</dbReference>
<proteinExistence type="predicted"/>
<sequence length="69" mass="7035">KNKKIGRHCLPGLSGATAPVVPVWHDGHLIAELVAFDVDGPVVAGNGEGSAAALLLISLGAALSERMCY</sequence>
<evidence type="ECO:0000313" key="1">
    <source>
        <dbReference type="Proteomes" id="UP000515153"/>
    </source>
</evidence>
<gene>
    <name evidence="2" type="ORF">PgNI_04370</name>
</gene>
<organism evidence="1 2">
    <name type="scientific">Pyricularia grisea</name>
    <name type="common">Crabgrass-specific blast fungus</name>
    <name type="synonym">Magnaporthe grisea</name>
    <dbReference type="NCBI Taxonomy" id="148305"/>
    <lineage>
        <taxon>Eukaryota</taxon>
        <taxon>Fungi</taxon>
        <taxon>Dikarya</taxon>
        <taxon>Ascomycota</taxon>
        <taxon>Pezizomycotina</taxon>
        <taxon>Sordariomycetes</taxon>
        <taxon>Sordariomycetidae</taxon>
        <taxon>Magnaporthales</taxon>
        <taxon>Pyriculariaceae</taxon>
        <taxon>Pyricularia</taxon>
    </lineage>
</organism>
<evidence type="ECO:0000313" key="2">
    <source>
        <dbReference type="RefSeq" id="XP_030983701.1"/>
    </source>
</evidence>
<dbReference type="RefSeq" id="XP_030983701.1">
    <property type="nucleotide sequence ID" value="XM_031124418.1"/>
</dbReference>
<accession>A0A6P8B938</accession>
<reference evidence="2" key="3">
    <citation type="submission" date="2025-08" db="UniProtKB">
        <authorList>
            <consortium name="RefSeq"/>
        </authorList>
    </citation>
    <scope>IDENTIFICATION</scope>
    <source>
        <strain evidence="2">NI907</strain>
    </source>
</reference>